<dbReference type="RefSeq" id="WP_209287838.1">
    <property type="nucleotide sequence ID" value="NZ_JACVEW010000015.1"/>
</dbReference>
<dbReference type="GO" id="GO:0016787">
    <property type="term" value="F:hydrolase activity"/>
    <property type="evidence" value="ECO:0007669"/>
    <property type="project" value="UniProtKB-KW"/>
</dbReference>
<dbReference type="Pfam" id="PF13419">
    <property type="entry name" value="HAD_2"/>
    <property type="match status" value="1"/>
</dbReference>
<dbReference type="Gene3D" id="3.40.50.1000">
    <property type="entry name" value="HAD superfamily/HAD-like"/>
    <property type="match status" value="1"/>
</dbReference>
<reference evidence="1 2" key="1">
    <citation type="submission" date="2020-09" db="EMBL/GenBank/DDBJ databases">
        <authorList>
            <person name="Tanuku N.R.S."/>
        </authorList>
    </citation>
    <scope>NUCLEOTIDE SEQUENCE [LARGE SCALE GENOMIC DNA]</scope>
    <source>
        <strain evidence="1 2">AK62</strain>
    </source>
</reference>
<keyword evidence="2" id="KW-1185">Reference proteome</keyword>
<gene>
    <name evidence="1" type="ORF">H9C73_10805</name>
</gene>
<dbReference type="InterPro" id="IPR023198">
    <property type="entry name" value="PGP-like_dom2"/>
</dbReference>
<dbReference type="SFLD" id="SFLDS00003">
    <property type="entry name" value="Haloacid_Dehalogenase"/>
    <property type="match status" value="1"/>
</dbReference>
<sequence length="225" mass="24711">MYKLLIFDWDGTLIDSTRRIASSVRSAAADLNLPVPSWYAAQDIIGLGLPEAIKTLFPGEGDDIIDPMRERYGHYYLGADTTPTALFPGVQDTLESLSAKGYRLAVATGKSRKGLDHVFAETGIGHLFETSRCADETASKPNPLMLHELLAETGVSPAQALMIGDTEYDLEMGQRADIDTVAVSYGAHHIDRLTVLKPVVEIHQFVELEHWLDQHNGLNEHEGIA</sequence>
<name>A0ABS3ZBY9_9GAMM</name>
<comment type="caution">
    <text evidence="1">The sequence shown here is derived from an EMBL/GenBank/DDBJ whole genome shotgun (WGS) entry which is preliminary data.</text>
</comment>
<protein>
    <submittedName>
        <fullName evidence="1">HAD-IA family hydrolase</fullName>
    </submittedName>
</protein>
<dbReference type="NCBIfam" id="TIGR01549">
    <property type="entry name" value="HAD-SF-IA-v1"/>
    <property type="match status" value="1"/>
</dbReference>
<dbReference type="InterPro" id="IPR041492">
    <property type="entry name" value="HAD_2"/>
</dbReference>
<evidence type="ECO:0000313" key="1">
    <source>
        <dbReference type="EMBL" id="MBP0049225.1"/>
    </source>
</evidence>
<dbReference type="InterPro" id="IPR023214">
    <property type="entry name" value="HAD_sf"/>
</dbReference>
<dbReference type="PANTHER" id="PTHR43434:SF24">
    <property type="entry name" value="HYDROLASE-RELATED"/>
    <property type="match status" value="1"/>
</dbReference>
<accession>A0ABS3ZBY9</accession>
<dbReference type="SFLD" id="SFLDG01129">
    <property type="entry name" value="C1.5:_HAD__Beta-PGM__Phosphata"/>
    <property type="match status" value="1"/>
</dbReference>
<proteinExistence type="predicted"/>
<organism evidence="1 2">
    <name type="scientific">Marinobacterium alkalitolerans</name>
    <dbReference type="NCBI Taxonomy" id="1542925"/>
    <lineage>
        <taxon>Bacteria</taxon>
        <taxon>Pseudomonadati</taxon>
        <taxon>Pseudomonadota</taxon>
        <taxon>Gammaproteobacteria</taxon>
        <taxon>Oceanospirillales</taxon>
        <taxon>Oceanospirillaceae</taxon>
        <taxon>Marinobacterium</taxon>
    </lineage>
</organism>
<dbReference type="NCBIfam" id="TIGR01509">
    <property type="entry name" value="HAD-SF-IA-v3"/>
    <property type="match status" value="1"/>
</dbReference>
<dbReference type="InterPro" id="IPR050155">
    <property type="entry name" value="HAD-like_hydrolase_sf"/>
</dbReference>
<dbReference type="PANTHER" id="PTHR43434">
    <property type="entry name" value="PHOSPHOGLYCOLATE PHOSPHATASE"/>
    <property type="match status" value="1"/>
</dbReference>
<evidence type="ECO:0000313" key="2">
    <source>
        <dbReference type="Proteomes" id="UP000810171"/>
    </source>
</evidence>
<dbReference type="SFLD" id="SFLDG01135">
    <property type="entry name" value="C1.5.6:_HAD__Beta-PGM__Phospha"/>
    <property type="match status" value="1"/>
</dbReference>
<dbReference type="EMBL" id="JACVEW010000015">
    <property type="protein sequence ID" value="MBP0049225.1"/>
    <property type="molecule type" value="Genomic_DNA"/>
</dbReference>
<keyword evidence="1" id="KW-0378">Hydrolase</keyword>
<dbReference type="InterPro" id="IPR036412">
    <property type="entry name" value="HAD-like_sf"/>
</dbReference>
<dbReference type="Gene3D" id="1.10.150.240">
    <property type="entry name" value="Putative phosphatase, domain 2"/>
    <property type="match status" value="1"/>
</dbReference>
<dbReference type="InterPro" id="IPR006439">
    <property type="entry name" value="HAD-SF_hydro_IA"/>
</dbReference>
<dbReference type="SUPFAM" id="SSF56784">
    <property type="entry name" value="HAD-like"/>
    <property type="match status" value="1"/>
</dbReference>
<dbReference type="Proteomes" id="UP000810171">
    <property type="component" value="Unassembled WGS sequence"/>
</dbReference>